<evidence type="ECO:0000313" key="16">
    <source>
        <dbReference type="EMBL" id="ORD95157.1"/>
    </source>
</evidence>
<dbReference type="NCBIfam" id="TIGR00392">
    <property type="entry name" value="ileS"/>
    <property type="match status" value="1"/>
</dbReference>
<feature type="domain" description="Methionyl/Valyl/Leucyl/Isoleucyl-tRNA synthetase anticodon-binding" evidence="15">
    <location>
        <begin position="704"/>
        <end position="834"/>
    </location>
</feature>
<dbReference type="SUPFAM" id="SSF50677">
    <property type="entry name" value="ValRS/IleRS/LeuRS editing domain"/>
    <property type="match status" value="1"/>
</dbReference>
<evidence type="ECO:0000256" key="11">
    <source>
        <dbReference type="ARBA" id="ARBA00048359"/>
    </source>
</evidence>
<reference evidence="16 17" key="1">
    <citation type="journal article" date="2017" name="Environ. Microbiol.">
        <title>Decay of the glycolytic pathway and adaptation to intranuclear parasitism within Enterocytozoonidae microsporidia.</title>
        <authorList>
            <person name="Wiredu Boakye D."/>
            <person name="Jaroenlak P."/>
            <person name="Prachumwat A."/>
            <person name="Williams T.A."/>
            <person name="Bateman K.S."/>
            <person name="Itsathitphaisarn O."/>
            <person name="Sritunyalucksana K."/>
            <person name="Paszkiewicz K.H."/>
            <person name="Moore K.A."/>
            <person name="Stentiford G.D."/>
            <person name="Williams B.A."/>
        </authorList>
    </citation>
    <scope>NUCLEOTIDE SEQUENCE [LARGE SCALE GENOMIC DNA]</scope>
    <source>
        <strain evidence="16 17">GB1</strain>
    </source>
</reference>
<dbReference type="SUPFAM" id="SSF52374">
    <property type="entry name" value="Nucleotidylyl transferase"/>
    <property type="match status" value="1"/>
</dbReference>
<comment type="subcellular location">
    <subcellularLocation>
        <location evidence="1">Cytoplasm</location>
    </subcellularLocation>
</comment>
<dbReference type="Pfam" id="PF00133">
    <property type="entry name" value="tRNA-synt_1"/>
    <property type="match status" value="1"/>
</dbReference>
<dbReference type="AlphaFoldDB" id="A0A1Y1SAC4"/>
<keyword evidence="4" id="KW-0963">Cytoplasm</keyword>
<dbReference type="Gene3D" id="1.10.730.10">
    <property type="entry name" value="Isoleucyl-tRNA Synthetase, Domain 1"/>
    <property type="match status" value="1"/>
</dbReference>
<dbReference type="GO" id="GO:0005829">
    <property type="term" value="C:cytosol"/>
    <property type="evidence" value="ECO:0007669"/>
    <property type="project" value="EnsemblFungi"/>
</dbReference>
<dbReference type="Gene3D" id="3.40.50.620">
    <property type="entry name" value="HUPs"/>
    <property type="match status" value="2"/>
</dbReference>
<dbReference type="VEuPathDB" id="MicrosporidiaDB:ECANGB1_2448"/>
<dbReference type="InterPro" id="IPR002301">
    <property type="entry name" value="Ile-tRNA-ligase"/>
</dbReference>
<dbReference type="InterPro" id="IPR009008">
    <property type="entry name" value="Val/Leu/Ile-tRNA-synth_edit"/>
</dbReference>
<dbReference type="CDD" id="cd00818">
    <property type="entry name" value="IleRS_core"/>
    <property type="match status" value="1"/>
</dbReference>
<dbReference type="EC" id="6.1.1.5" evidence="3"/>
<evidence type="ECO:0000256" key="2">
    <source>
        <dbReference type="ARBA" id="ARBA00005594"/>
    </source>
</evidence>
<dbReference type="InterPro" id="IPR001412">
    <property type="entry name" value="aa-tRNA-synth_I_CS"/>
</dbReference>
<keyword evidence="7 13" id="KW-0067">ATP-binding</keyword>
<evidence type="ECO:0000256" key="13">
    <source>
        <dbReference type="RuleBase" id="RU363035"/>
    </source>
</evidence>
<evidence type="ECO:0000256" key="10">
    <source>
        <dbReference type="ARBA" id="ARBA00032665"/>
    </source>
</evidence>
<dbReference type="GO" id="GO:0004822">
    <property type="term" value="F:isoleucine-tRNA ligase activity"/>
    <property type="evidence" value="ECO:0007669"/>
    <property type="project" value="UniProtKB-EC"/>
</dbReference>
<dbReference type="InterPro" id="IPR009080">
    <property type="entry name" value="tRNAsynth_Ia_anticodon-bd"/>
</dbReference>
<evidence type="ECO:0000256" key="8">
    <source>
        <dbReference type="ARBA" id="ARBA00022917"/>
    </source>
</evidence>
<dbReference type="EMBL" id="LWDP01000001">
    <property type="protein sequence ID" value="ORD95157.1"/>
    <property type="molecule type" value="Genomic_DNA"/>
</dbReference>
<accession>A0A1Y1SAC4</accession>
<dbReference type="Pfam" id="PF08264">
    <property type="entry name" value="Anticodon_1"/>
    <property type="match status" value="1"/>
</dbReference>
<evidence type="ECO:0000256" key="4">
    <source>
        <dbReference type="ARBA" id="ARBA00022490"/>
    </source>
</evidence>
<name>A0A1Y1SAC4_9MICR</name>
<dbReference type="SUPFAM" id="SSF47323">
    <property type="entry name" value="Anticodon-binding domain of a subclass of class I aminoacyl-tRNA synthetases"/>
    <property type="match status" value="1"/>
</dbReference>
<keyword evidence="5 13" id="KW-0436">Ligase</keyword>
<keyword evidence="9 13" id="KW-0030">Aminoacyl-tRNA synthetase</keyword>
<evidence type="ECO:0000256" key="3">
    <source>
        <dbReference type="ARBA" id="ARBA00013165"/>
    </source>
</evidence>
<dbReference type="InterPro" id="IPR023586">
    <property type="entry name" value="Ile-tRNA-ligase_type2"/>
</dbReference>
<dbReference type="PANTHER" id="PTHR42780">
    <property type="entry name" value="SOLEUCYL-TRNA SYNTHETASE"/>
    <property type="match status" value="1"/>
</dbReference>
<sequence>MSDENFNFSKQEQETLKYWKKNRCFEKSNELSKERKRYVFYDGPPFATGLPHYGHILSGTIKDTVGRFYYQKGHHVERRFGWDCHGLPVEYEIDKMLKITTRDQVHEMGIKAYNDHCRSIVQKYTSEWEEVVDRMGRWVNFQGGYKTMDMKFMESVWFIFKSIFDRNKIYRGFKIMPFSIACKTPLSNFEASQNYKDVSDPSILVRFPVLHKEDRDAILKKCNQTVHNATISFVAWTTTPWTLPASLGLCLNSKFTYALFYLEEDYSNIYIIHSNRIGAYFKKYKIIAEISGAEIVGVEYEQPFTCYEKYRAKGCFRTIDAAFVSEENGSAIVQCAPAFGEDDYATFLSKNILQSDEVVPCHVDENGNFTIPLEKYMRVEMKLEKTLKEFYFKDADKIILSILKERLLMNSRIVHSYPFCWRSDTPLMYKLVPNWFIRVKETREELLKQNEKINWIPEDIKYKRFHNWLAAAKDWAVSRNRFWGTPLPIWARFEGACYDYNDLICIGSVKELEELSGVKVADLHRETVDDIVIKRDGKKYRRIEEVLDCWFESGSMPYAQDNLDGIGESGEKLTKTNFPANFIGEGLDQTRGWFYTLHVISTILFDSPAFKNVVVNGIVLADDGKKMSKRLKNYPSTHEIFKKYGADALRLYLISSPVVAAENLRFNESGVREMLKTVLIPWHNIILFYNETKKSVTATNTLLDSWIESELNSFISEIDAHMASYKLNGVLDSILKFIDNLSNWYIRINRKELKSGGKYLAEIIKRFSITMASFTPFFAEYSYQSISDDSKMESVHFEMIPPAKCFETDFGFAKEIIEGIRHLREKHSLKLRRVLKRIKVAVNKSELDTVTKLVAKYEGVIKNECNVLDVVVEELEANQVEHRIKPNYRILSQDKSKMKQKIDIITKLNKQELKTIQDNQHPLVKSNEIMVETEFVGVDHSCVCQINSNSVGLVLDVTENDLIREMSFARDFYSFVQKMRKNLKLKVSDKIVVEIENKAVRDKFERVIGDHYKNEIDFRKNESCVNQVGETDYKYDDIETGLKLFRKE</sequence>
<dbReference type="PANTHER" id="PTHR42780:SF1">
    <property type="entry name" value="ISOLEUCINE--TRNA LIGASE, CYTOPLASMIC"/>
    <property type="match status" value="1"/>
</dbReference>
<dbReference type="GO" id="GO:1990825">
    <property type="term" value="F:sequence-specific mRNA binding"/>
    <property type="evidence" value="ECO:0007669"/>
    <property type="project" value="EnsemblFungi"/>
</dbReference>
<evidence type="ECO:0000313" key="17">
    <source>
        <dbReference type="Proteomes" id="UP000192639"/>
    </source>
</evidence>
<keyword evidence="17" id="KW-1185">Reference proteome</keyword>
<evidence type="ECO:0000256" key="5">
    <source>
        <dbReference type="ARBA" id="ARBA00022598"/>
    </source>
</evidence>
<dbReference type="PRINTS" id="PR00984">
    <property type="entry name" value="TRNASYNTHILE"/>
</dbReference>
<comment type="catalytic activity">
    <reaction evidence="11">
        <text>tRNA(Ile) + L-isoleucine + ATP = L-isoleucyl-tRNA(Ile) + AMP + diphosphate</text>
        <dbReference type="Rhea" id="RHEA:11060"/>
        <dbReference type="Rhea" id="RHEA-COMP:9666"/>
        <dbReference type="Rhea" id="RHEA-COMP:9695"/>
        <dbReference type="ChEBI" id="CHEBI:30616"/>
        <dbReference type="ChEBI" id="CHEBI:33019"/>
        <dbReference type="ChEBI" id="CHEBI:58045"/>
        <dbReference type="ChEBI" id="CHEBI:78442"/>
        <dbReference type="ChEBI" id="CHEBI:78528"/>
        <dbReference type="ChEBI" id="CHEBI:456215"/>
        <dbReference type="EC" id="6.1.1.5"/>
    </reaction>
</comment>
<evidence type="ECO:0000256" key="9">
    <source>
        <dbReference type="ARBA" id="ARBA00023146"/>
    </source>
</evidence>
<comment type="similarity">
    <text evidence="2 13">Belongs to the class-I aminoacyl-tRNA synthetase family.</text>
</comment>
<dbReference type="InterPro" id="IPR014729">
    <property type="entry name" value="Rossmann-like_a/b/a_fold"/>
</dbReference>
<evidence type="ECO:0000256" key="12">
    <source>
        <dbReference type="ARBA" id="ARBA00072822"/>
    </source>
</evidence>
<keyword evidence="8 13" id="KW-0648">Protein biosynthesis</keyword>
<organism evidence="16 17">
    <name type="scientific">Enterospora canceri</name>
    <dbReference type="NCBI Taxonomy" id="1081671"/>
    <lineage>
        <taxon>Eukaryota</taxon>
        <taxon>Fungi</taxon>
        <taxon>Fungi incertae sedis</taxon>
        <taxon>Microsporidia</taxon>
        <taxon>Enterocytozoonidae</taxon>
        <taxon>Enterospora</taxon>
    </lineage>
</organism>
<dbReference type="InterPro" id="IPR002300">
    <property type="entry name" value="aa-tRNA-synth_Ia"/>
</dbReference>
<proteinExistence type="inferred from homology"/>
<dbReference type="InterPro" id="IPR013155">
    <property type="entry name" value="M/V/L/I-tRNA-synth_anticd-bd"/>
</dbReference>
<keyword evidence="6 13" id="KW-0547">Nucleotide-binding</keyword>
<feature type="domain" description="Aminoacyl-tRNA synthetase class Ia" evidence="14">
    <location>
        <begin position="15"/>
        <end position="664"/>
    </location>
</feature>
<evidence type="ECO:0000256" key="1">
    <source>
        <dbReference type="ARBA" id="ARBA00004496"/>
    </source>
</evidence>
<protein>
    <recommendedName>
        <fullName evidence="12">Probable isoleucine--tRNA ligase, cytoplasmic</fullName>
        <ecNumber evidence="3">6.1.1.5</ecNumber>
    </recommendedName>
    <alternativeName>
        <fullName evidence="10">Isoleucyl-tRNA synthetase</fullName>
    </alternativeName>
</protein>
<dbReference type="PROSITE" id="PS00178">
    <property type="entry name" value="AA_TRNA_LIGASE_I"/>
    <property type="match status" value="1"/>
</dbReference>
<dbReference type="Proteomes" id="UP000192639">
    <property type="component" value="Unassembled WGS sequence"/>
</dbReference>
<evidence type="ECO:0000256" key="7">
    <source>
        <dbReference type="ARBA" id="ARBA00022840"/>
    </source>
</evidence>
<evidence type="ECO:0000259" key="14">
    <source>
        <dbReference type="Pfam" id="PF00133"/>
    </source>
</evidence>
<dbReference type="GO" id="GO:0005524">
    <property type="term" value="F:ATP binding"/>
    <property type="evidence" value="ECO:0007669"/>
    <property type="project" value="UniProtKB-KW"/>
</dbReference>
<comment type="caution">
    <text evidence="16">The sequence shown here is derived from an EMBL/GenBank/DDBJ whole genome shotgun (WGS) entry which is preliminary data.</text>
</comment>
<dbReference type="FunFam" id="3.40.50.620:FF:000023">
    <property type="entry name" value="Isoleucyl-tRNA synthetase,cytoplasmic"/>
    <property type="match status" value="1"/>
</dbReference>
<evidence type="ECO:0000259" key="15">
    <source>
        <dbReference type="Pfam" id="PF08264"/>
    </source>
</evidence>
<dbReference type="GO" id="GO:0006428">
    <property type="term" value="P:isoleucyl-tRNA aminoacylation"/>
    <property type="evidence" value="ECO:0007669"/>
    <property type="project" value="EnsemblFungi"/>
</dbReference>
<evidence type="ECO:0000256" key="6">
    <source>
        <dbReference type="ARBA" id="ARBA00022741"/>
    </source>
</evidence>
<dbReference type="OrthoDB" id="1706657at2759"/>
<gene>
    <name evidence="16" type="ORF">ECANGB1_2448</name>
</gene>
<dbReference type="Pfam" id="PF19302">
    <property type="entry name" value="DUF5915"/>
    <property type="match status" value="1"/>
</dbReference>
<dbReference type="GO" id="GO:0002161">
    <property type="term" value="F:aminoacyl-tRNA deacylase activity"/>
    <property type="evidence" value="ECO:0007669"/>
    <property type="project" value="InterPro"/>
</dbReference>